<feature type="compositionally biased region" description="Basic and acidic residues" evidence="1">
    <location>
        <begin position="52"/>
        <end position="63"/>
    </location>
</feature>
<evidence type="ECO:0000256" key="1">
    <source>
        <dbReference type="SAM" id="MobiDB-lite"/>
    </source>
</evidence>
<protein>
    <submittedName>
        <fullName evidence="2">Uncharacterized protein</fullName>
    </submittedName>
</protein>
<dbReference type="EMBL" id="LAZR01042427">
    <property type="protein sequence ID" value="KKL09565.1"/>
    <property type="molecule type" value="Genomic_DNA"/>
</dbReference>
<dbReference type="AlphaFoldDB" id="A0A0F9AJI1"/>
<feature type="non-terminal residue" evidence="2">
    <location>
        <position position="1"/>
    </location>
</feature>
<proteinExistence type="predicted"/>
<feature type="region of interest" description="Disordered" evidence="1">
    <location>
        <begin position="41"/>
        <end position="63"/>
    </location>
</feature>
<accession>A0A0F9AJI1</accession>
<comment type="caution">
    <text evidence="2">The sequence shown here is derived from an EMBL/GenBank/DDBJ whole genome shotgun (WGS) entry which is preliminary data.</text>
</comment>
<name>A0A0F9AJI1_9ZZZZ</name>
<gene>
    <name evidence="2" type="ORF">LCGC14_2564610</name>
</gene>
<evidence type="ECO:0000313" key="2">
    <source>
        <dbReference type="EMBL" id="KKL09565.1"/>
    </source>
</evidence>
<organism evidence="2">
    <name type="scientific">marine sediment metagenome</name>
    <dbReference type="NCBI Taxonomy" id="412755"/>
    <lineage>
        <taxon>unclassified sequences</taxon>
        <taxon>metagenomes</taxon>
        <taxon>ecological metagenomes</taxon>
    </lineage>
</organism>
<sequence>HPGARAMGKKTGKDAQSLEEVFRAMVELAGWQAELARSGLRLLKETQAGTRKRPDSGRSSRRR</sequence>
<reference evidence="2" key="1">
    <citation type="journal article" date="2015" name="Nature">
        <title>Complex archaea that bridge the gap between prokaryotes and eukaryotes.</title>
        <authorList>
            <person name="Spang A."/>
            <person name="Saw J.H."/>
            <person name="Jorgensen S.L."/>
            <person name="Zaremba-Niedzwiedzka K."/>
            <person name="Martijn J."/>
            <person name="Lind A.E."/>
            <person name="van Eijk R."/>
            <person name="Schleper C."/>
            <person name="Guy L."/>
            <person name="Ettema T.J."/>
        </authorList>
    </citation>
    <scope>NUCLEOTIDE SEQUENCE</scope>
</reference>